<protein>
    <submittedName>
        <fullName evidence="7">Unannotated protein</fullName>
    </submittedName>
</protein>
<evidence type="ECO:0000256" key="1">
    <source>
        <dbReference type="ARBA" id="ARBA00004752"/>
    </source>
</evidence>
<accession>A0A6J6BTP4</accession>
<dbReference type="Gene3D" id="2.40.440.10">
    <property type="entry name" value="L,D-transpeptidase catalytic domain-like"/>
    <property type="match status" value="1"/>
</dbReference>
<proteinExistence type="predicted"/>
<evidence type="ECO:0000313" key="7">
    <source>
        <dbReference type="EMBL" id="CAB4542511.1"/>
    </source>
</evidence>
<keyword evidence="2" id="KW-0808">Transferase</keyword>
<comment type="pathway">
    <text evidence="1">Cell wall biogenesis; peptidoglycan biosynthesis.</text>
</comment>
<sequence length="206" mass="22260">MKFFSKLVLAVAFISTASSSVVAFASGESSTSSSSTTSTTSTIVPTPTAAETSLLYPARALRFPEYTRLNPPLLPANSGVGRRIVYKNELQWVWVIDGKNKVVKTMPVSGRRGVPKPGEYQVNSQSLRSYSLDFEGVWFINMTRFALGPAGGNIGFHEIPVKNGKPLQTEDQLGSFQGSGCLRMSADDAKFIFNFGKPGTKVVVLP</sequence>
<dbReference type="PROSITE" id="PS52029">
    <property type="entry name" value="LD_TPASE"/>
    <property type="match status" value="1"/>
</dbReference>
<name>A0A6J6BTP4_9ZZZZ</name>
<evidence type="ECO:0000256" key="4">
    <source>
        <dbReference type="ARBA" id="ARBA00022984"/>
    </source>
</evidence>
<evidence type="ECO:0000256" key="5">
    <source>
        <dbReference type="ARBA" id="ARBA00023316"/>
    </source>
</evidence>
<keyword evidence="5" id="KW-0961">Cell wall biogenesis/degradation</keyword>
<feature type="domain" description="L,D-TPase catalytic" evidence="6">
    <location>
        <begin position="82"/>
        <end position="205"/>
    </location>
</feature>
<keyword evidence="3" id="KW-0133">Cell shape</keyword>
<keyword evidence="4" id="KW-0573">Peptidoglycan synthesis</keyword>
<dbReference type="GO" id="GO:0009252">
    <property type="term" value="P:peptidoglycan biosynthetic process"/>
    <property type="evidence" value="ECO:0007669"/>
    <property type="project" value="UniProtKB-UniPathway"/>
</dbReference>
<dbReference type="AlphaFoldDB" id="A0A6J6BTP4"/>
<dbReference type="SUPFAM" id="SSF141523">
    <property type="entry name" value="L,D-transpeptidase catalytic domain-like"/>
    <property type="match status" value="1"/>
</dbReference>
<dbReference type="GO" id="GO:0071555">
    <property type="term" value="P:cell wall organization"/>
    <property type="evidence" value="ECO:0007669"/>
    <property type="project" value="UniProtKB-KW"/>
</dbReference>
<dbReference type="GO" id="GO:0016740">
    <property type="term" value="F:transferase activity"/>
    <property type="evidence" value="ECO:0007669"/>
    <property type="project" value="UniProtKB-KW"/>
</dbReference>
<evidence type="ECO:0000259" key="6">
    <source>
        <dbReference type="PROSITE" id="PS52029"/>
    </source>
</evidence>
<dbReference type="GO" id="GO:0008360">
    <property type="term" value="P:regulation of cell shape"/>
    <property type="evidence" value="ECO:0007669"/>
    <property type="project" value="UniProtKB-KW"/>
</dbReference>
<dbReference type="UniPathway" id="UPA00219"/>
<dbReference type="InterPro" id="IPR005490">
    <property type="entry name" value="LD_TPept_cat_dom"/>
</dbReference>
<gene>
    <name evidence="7" type="ORF">UFOPK1353_01015</name>
</gene>
<dbReference type="EMBL" id="CAEZSE010000188">
    <property type="protein sequence ID" value="CAB4542511.1"/>
    <property type="molecule type" value="Genomic_DNA"/>
</dbReference>
<dbReference type="InterPro" id="IPR038063">
    <property type="entry name" value="Transpep_catalytic_dom"/>
</dbReference>
<evidence type="ECO:0000256" key="3">
    <source>
        <dbReference type="ARBA" id="ARBA00022960"/>
    </source>
</evidence>
<dbReference type="CDD" id="cd16913">
    <property type="entry name" value="YkuD_like"/>
    <property type="match status" value="1"/>
</dbReference>
<reference evidence="7" key="1">
    <citation type="submission" date="2020-05" db="EMBL/GenBank/DDBJ databases">
        <authorList>
            <person name="Chiriac C."/>
            <person name="Salcher M."/>
            <person name="Ghai R."/>
            <person name="Kavagutti S V."/>
        </authorList>
    </citation>
    <scope>NUCLEOTIDE SEQUENCE</scope>
</reference>
<dbReference type="Pfam" id="PF03734">
    <property type="entry name" value="YkuD"/>
    <property type="match status" value="1"/>
</dbReference>
<organism evidence="7">
    <name type="scientific">freshwater metagenome</name>
    <dbReference type="NCBI Taxonomy" id="449393"/>
    <lineage>
        <taxon>unclassified sequences</taxon>
        <taxon>metagenomes</taxon>
        <taxon>ecological metagenomes</taxon>
    </lineage>
</organism>
<evidence type="ECO:0000256" key="2">
    <source>
        <dbReference type="ARBA" id="ARBA00022679"/>
    </source>
</evidence>